<name>A0A4S2D4H4_9MICO</name>
<dbReference type="Proteomes" id="UP000309893">
    <property type="component" value="Unassembled WGS sequence"/>
</dbReference>
<feature type="transmembrane region" description="Helical" evidence="6">
    <location>
        <begin position="220"/>
        <end position="244"/>
    </location>
</feature>
<sequence>MAAAARTPSQAFRRTRRRLPSTSSTGPERTETMTSKPVANRASRRRPLTPRIRRRSFFLPGLAALLLTAGLLFAVVAPAAAHDEIVSSSPEAGSTIGGVPEEISLTFSGEILTDFSAVIIEVVAADGQNLASGNPIIDGTTVTQAVQPGQAGVFTVRWRVVSSDGHPISNEYQYTVEAVAVPTSTPTPEATEEQTPEPSATTPATTSGEMHNGPSGGGELLPVLAVVSGVIVLGGALIVVLMVARERRRRDRAAAAAASGQGSRDGNTGKDGPADAS</sequence>
<proteinExistence type="predicted"/>
<keyword evidence="3" id="KW-0732">Signal</keyword>
<evidence type="ECO:0000256" key="6">
    <source>
        <dbReference type="SAM" id="Phobius"/>
    </source>
</evidence>
<keyword evidence="6" id="KW-0812">Transmembrane</keyword>
<keyword evidence="6" id="KW-0472">Membrane</keyword>
<dbReference type="InterPro" id="IPR032694">
    <property type="entry name" value="CopC/D"/>
</dbReference>
<dbReference type="Gene3D" id="2.60.40.1220">
    <property type="match status" value="1"/>
</dbReference>
<dbReference type="PANTHER" id="PTHR34820">
    <property type="entry name" value="INNER MEMBRANE PROTEIN YEBZ"/>
    <property type="match status" value="1"/>
</dbReference>
<evidence type="ECO:0000313" key="8">
    <source>
        <dbReference type="EMBL" id="TGY36176.1"/>
    </source>
</evidence>
<keyword evidence="2" id="KW-0479">Metal-binding</keyword>
<dbReference type="SUPFAM" id="SSF81296">
    <property type="entry name" value="E set domains"/>
    <property type="match status" value="1"/>
</dbReference>
<dbReference type="GO" id="GO:0046688">
    <property type="term" value="P:response to copper ion"/>
    <property type="evidence" value="ECO:0007669"/>
    <property type="project" value="InterPro"/>
</dbReference>
<dbReference type="OrthoDB" id="5242236at2"/>
<feature type="region of interest" description="Disordered" evidence="5">
    <location>
        <begin position="183"/>
        <end position="215"/>
    </location>
</feature>
<evidence type="ECO:0000313" key="9">
    <source>
        <dbReference type="Proteomes" id="UP000309893"/>
    </source>
</evidence>
<feature type="compositionally biased region" description="Low complexity" evidence="5">
    <location>
        <begin position="196"/>
        <end position="207"/>
    </location>
</feature>
<comment type="subcellular location">
    <subcellularLocation>
        <location evidence="1">Cell envelope</location>
    </subcellularLocation>
</comment>
<evidence type="ECO:0000256" key="5">
    <source>
        <dbReference type="SAM" id="MobiDB-lite"/>
    </source>
</evidence>
<dbReference type="GO" id="GO:0006825">
    <property type="term" value="P:copper ion transport"/>
    <property type="evidence" value="ECO:0007669"/>
    <property type="project" value="InterPro"/>
</dbReference>
<evidence type="ECO:0000256" key="3">
    <source>
        <dbReference type="ARBA" id="ARBA00022729"/>
    </source>
</evidence>
<dbReference type="InterPro" id="IPR014755">
    <property type="entry name" value="Cu-Rt/internalin_Ig-like"/>
</dbReference>
<gene>
    <name evidence="8" type="ORF">E5344_10385</name>
</gene>
<dbReference type="EMBL" id="SRYO01000006">
    <property type="protein sequence ID" value="TGY36176.1"/>
    <property type="molecule type" value="Genomic_DNA"/>
</dbReference>
<evidence type="ECO:0000256" key="4">
    <source>
        <dbReference type="ARBA" id="ARBA00023008"/>
    </source>
</evidence>
<dbReference type="GO" id="GO:0005886">
    <property type="term" value="C:plasma membrane"/>
    <property type="evidence" value="ECO:0007669"/>
    <property type="project" value="TreeGrafter"/>
</dbReference>
<evidence type="ECO:0000259" key="7">
    <source>
        <dbReference type="Pfam" id="PF04234"/>
    </source>
</evidence>
<organism evidence="8 9">
    <name type="scientific">Microbacterium laevaniformans</name>
    <dbReference type="NCBI Taxonomy" id="36807"/>
    <lineage>
        <taxon>Bacteria</taxon>
        <taxon>Bacillati</taxon>
        <taxon>Actinomycetota</taxon>
        <taxon>Actinomycetes</taxon>
        <taxon>Micrococcales</taxon>
        <taxon>Microbacteriaceae</taxon>
        <taxon>Microbacterium</taxon>
    </lineage>
</organism>
<dbReference type="Pfam" id="PF04234">
    <property type="entry name" value="CopC"/>
    <property type="match status" value="1"/>
</dbReference>
<evidence type="ECO:0000256" key="2">
    <source>
        <dbReference type="ARBA" id="ARBA00022723"/>
    </source>
</evidence>
<feature type="domain" description="CopC" evidence="7">
    <location>
        <begin position="82"/>
        <end position="176"/>
    </location>
</feature>
<dbReference type="PANTHER" id="PTHR34820:SF4">
    <property type="entry name" value="INNER MEMBRANE PROTEIN YEBZ"/>
    <property type="match status" value="1"/>
</dbReference>
<dbReference type="GO" id="GO:0005507">
    <property type="term" value="F:copper ion binding"/>
    <property type="evidence" value="ECO:0007669"/>
    <property type="project" value="InterPro"/>
</dbReference>
<dbReference type="GO" id="GO:0042597">
    <property type="term" value="C:periplasmic space"/>
    <property type="evidence" value="ECO:0007669"/>
    <property type="project" value="InterPro"/>
</dbReference>
<evidence type="ECO:0000256" key="1">
    <source>
        <dbReference type="ARBA" id="ARBA00004196"/>
    </source>
</evidence>
<keyword evidence="4" id="KW-0186">Copper</keyword>
<reference evidence="8 9" key="1">
    <citation type="submission" date="2019-04" db="EMBL/GenBank/DDBJ databases">
        <title>Microbes associate with the intestines of laboratory mice.</title>
        <authorList>
            <person name="Navarre W."/>
            <person name="Wong E."/>
            <person name="Huang K."/>
            <person name="Tropini C."/>
            <person name="Ng K."/>
            <person name="Yu B."/>
        </authorList>
    </citation>
    <scope>NUCLEOTIDE SEQUENCE [LARGE SCALE GENOMIC DNA]</scope>
    <source>
        <strain evidence="8 9">NM46_B2-13</strain>
    </source>
</reference>
<dbReference type="GO" id="GO:0030313">
    <property type="term" value="C:cell envelope"/>
    <property type="evidence" value="ECO:0007669"/>
    <property type="project" value="UniProtKB-SubCell"/>
</dbReference>
<dbReference type="InterPro" id="IPR007348">
    <property type="entry name" value="CopC_dom"/>
</dbReference>
<protein>
    <submittedName>
        <fullName evidence="8">Copper resistance protein CopC</fullName>
    </submittedName>
</protein>
<comment type="caution">
    <text evidence="8">The sequence shown here is derived from an EMBL/GenBank/DDBJ whole genome shotgun (WGS) entry which is preliminary data.</text>
</comment>
<feature type="region of interest" description="Disordered" evidence="5">
    <location>
        <begin position="1"/>
        <end position="46"/>
    </location>
</feature>
<dbReference type="InterPro" id="IPR014756">
    <property type="entry name" value="Ig_E-set"/>
</dbReference>
<keyword evidence="6" id="KW-1133">Transmembrane helix</keyword>
<accession>A0A4S2D4H4</accession>
<feature type="region of interest" description="Disordered" evidence="5">
    <location>
        <begin position="252"/>
        <end position="277"/>
    </location>
</feature>
<dbReference type="AlphaFoldDB" id="A0A4S2D4H4"/>